<name>F7VBF4_9PROT</name>
<sequence length="69" mass="8072">MVFLSKLFSLLTAYSEYDGQRLLVLWKCLNGLLFRYGIARQFLRGGESSFPSHQACAWAEKVEHFWQAR</sequence>
<dbReference type="AlphaFoldDB" id="F7VBF4"/>
<gene>
    <name evidence="1" type="ORF">ATPR_0698</name>
</gene>
<dbReference type="Proteomes" id="UP000004319">
    <property type="component" value="Unassembled WGS sequence"/>
</dbReference>
<dbReference type="EMBL" id="BABS01000013">
    <property type="protein sequence ID" value="GAA07694.1"/>
    <property type="molecule type" value="Genomic_DNA"/>
</dbReference>
<reference evidence="1 2" key="1">
    <citation type="journal article" date="2011" name="Biochem. Biophys. Res. Commun.">
        <title>Increased number of Arginine-based salt bridges contributes to the thermotolerance of thermotolerant acetic acid bacteria, Acetobacter tropicalis SKU1100.</title>
        <authorList>
            <person name="Matsutani M."/>
            <person name="Hirakawa H."/>
            <person name="Nishikura M."/>
            <person name="Soemphol W."/>
            <person name="Ali I.A.I."/>
            <person name="Yakushi T."/>
            <person name="Matsushita K."/>
        </authorList>
    </citation>
    <scope>NUCLEOTIDE SEQUENCE [LARGE SCALE GENOMIC DNA]</scope>
    <source>
        <strain evidence="1 2">NBRC 101654</strain>
    </source>
</reference>
<organism evidence="1 2">
    <name type="scientific">Acetobacter tropicalis NBRC 101654</name>
    <dbReference type="NCBI Taxonomy" id="749388"/>
    <lineage>
        <taxon>Bacteria</taxon>
        <taxon>Pseudomonadati</taxon>
        <taxon>Pseudomonadota</taxon>
        <taxon>Alphaproteobacteria</taxon>
        <taxon>Acetobacterales</taxon>
        <taxon>Acetobacteraceae</taxon>
        <taxon>Acetobacter</taxon>
    </lineage>
</organism>
<proteinExistence type="predicted"/>
<accession>F7VBF4</accession>
<evidence type="ECO:0000313" key="1">
    <source>
        <dbReference type="EMBL" id="GAA07694.1"/>
    </source>
</evidence>
<evidence type="ECO:0000313" key="2">
    <source>
        <dbReference type="Proteomes" id="UP000004319"/>
    </source>
</evidence>
<comment type="caution">
    <text evidence="1">The sequence shown here is derived from an EMBL/GenBank/DDBJ whole genome shotgun (WGS) entry which is preliminary data.</text>
</comment>
<protein>
    <submittedName>
        <fullName evidence="1">Uncharacterized protein</fullName>
    </submittedName>
</protein>